<dbReference type="SUPFAM" id="SSF54427">
    <property type="entry name" value="NTF2-like"/>
    <property type="match status" value="1"/>
</dbReference>
<dbReference type="PANTHER" id="PTHR41252:SF1">
    <property type="entry name" value="BLR2505 PROTEIN"/>
    <property type="match status" value="1"/>
</dbReference>
<feature type="chain" id="PRO_5046324093" evidence="1">
    <location>
        <begin position="33"/>
        <end position="175"/>
    </location>
</feature>
<sequence>MNSTLLADKMAAAGARFLVAIALIGAAAPVVAADVDESAVEIRNESIVRTAFDGWAAGRGNVFDLLAPDVRWTILGSGPVAGTYHGKEEFAQRASAPLVSRLATPIRPQVHHIWSVGDRVIVRFDGSAVTTSGAQYLNQFVWIFRMRDGLVTEAEAFLDLAAYQHVVENNEPRRQ</sequence>
<keyword evidence="1" id="KW-0732">Signal</keyword>
<accession>A0ABW8EX76</accession>
<reference evidence="3 4" key="1">
    <citation type="submission" date="2024-10" db="EMBL/GenBank/DDBJ databases">
        <title>The Natural Products Discovery Center: Release of the First 8490 Sequenced Strains for Exploring Actinobacteria Biosynthetic Diversity.</title>
        <authorList>
            <person name="Kalkreuter E."/>
            <person name="Kautsar S.A."/>
            <person name="Yang D."/>
            <person name="Bader C.D."/>
            <person name="Teijaro C.N."/>
            <person name="Fluegel L."/>
            <person name="Davis C.M."/>
            <person name="Simpson J.R."/>
            <person name="Lauterbach L."/>
            <person name="Steele A.D."/>
            <person name="Gui C."/>
            <person name="Meng S."/>
            <person name="Li G."/>
            <person name="Viehrig K."/>
            <person name="Ye F."/>
            <person name="Su P."/>
            <person name="Kiefer A.F."/>
            <person name="Nichols A."/>
            <person name="Cepeda A.J."/>
            <person name="Yan W."/>
            <person name="Fan B."/>
            <person name="Jiang Y."/>
            <person name="Adhikari A."/>
            <person name="Zheng C.-J."/>
            <person name="Schuster L."/>
            <person name="Cowan T.M."/>
            <person name="Smanski M.J."/>
            <person name="Chevrette M.G."/>
            <person name="De Carvalho L.P.S."/>
            <person name="Shen B."/>
        </authorList>
    </citation>
    <scope>NUCLEOTIDE SEQUENCE [LARGE SCALE GENOMIC DNA]</scope>
    <source>
        <strain evidence="3 4">NPDC087045</strain>
    </source>
</reference>
<evidence type="ECO:0000313" key="3">
    <source>
        <dbReference type="EMBL" id="MFJ3046061.1"/>
    </source>
</evidence>
<gene>
    <name evidence="3" type="ORF">ACIPEN_09530</name>
</gene>
<dbReference type="Pfam" id="PF12680">
    <property type="entry name" value="SnoaL_2"/>
    <property type="match status" value="1"/>
</dbReference>
<evidence type="ECO:0000256" key="1">
    <source>
        <dbReference type="SAM" id="SignalP"/>
    </source>
</evidence>
<name>A0ABW8EX76_9BURK</name>
<feature type="domain" description="SnoaL-like" evidence="2">
    <location>
        <begin position="48"/>
        <end position="153"/>
    </location>
</feature>
<feature type="signal peptide" evidence="1">
    <location>
        <begin position="1"/>
        <end position="32"/>
    </location>
</feature>
<dbReference type="Proteomes" id="UP001617427">
    <property type="component" value="Unassembled WGS sequence"/>
</dbReference>
<protein>
    <submittedName>
        <fullName evidence="3">Nuclear transport factor 2 family protein</fullName>
    </submittedName>
</protein>
<evidence type="ECO:0000313" key="4">
    <source>
        <dbReference type="Proteomes" id="UP001617427"/>
    </source>
</evidence>
<dbReference type="RefSeq" id="WP_402699972.1">
    <property type="nucleotide sequence ID" value="NZ_JBIUZV010000004.1"/>
</dbReference>
<dbReference type="EMBL" id="JBIUZV010000004">
    <property type="protein sequence ID" value="MFJ3046061.1"/>
    <property type="molecule type" value="Genomic_DNA"/>
</dbReference>
<proteinExistence type="predicted"/>
<dbReference type="PANTHER" id="PTHR41252">
    <property type="entry name" value="BLR2505 PROTEIN"/>
    <property type="match status" value="1"/>
</dbReference>
<dbReference type="InterPro" id="IPR037401">
    <property type="entry name" value="SnoaL-like"/>
</dbReference>
<evidence type="ECO:0000259" key="2">
    <source>
        <dbReference type="Pfam" id="PF12680"/>
    </source>
</evidence>
<comment type="caution">
    <text evidence="3">The sequence shown here is derived from an EMBL/GenBank/DDBJ whole genome shotgun (WGS) entry which is preliminary data.</text>
</comment>
<organism evidence="3 4">
    <name type="scientific">Herbaspirillum chlorophenolicum</name>
    <dbReference type="NCBI Taxonomy" id="211589"/>
    <lineage>
        <taxon>Bacteria</taxon>
        <taxon>Pseudomonadati</taxon>
        <taxon>Pseudomonadota</taxon>
        <taxon>Betaproteobacteria</taxon>
        <taxon>Burkholderiales</taxon>
        <taxon>Oxalobacteraceae</taxon>
        <taxon>Herbaspirillum</taxon>
    </lineage>
</organism>
<keyword evidence="4" id="KW-1185">Reference proteome</keyword>
<dbReference type="Gene3D" id="3.10.450.50">
    <property type="match status" value="1"/>
</dbReference>
<dbReference type="InterPro" id="IPR032710">
    <property type="entry name" value="NTF2-like_dom_sf"/>
</dbReference>